<accession>A0A815QXR1</accession>
<evidence type="ECO:0000313" key="5">
    <source>
        <dbReference type="Proteomes" id="UP000663852"/>
    </source>
</evidence>
<dbReference type="OrthoDB" id="9985713at2759"/>
<gene>
    <name evidence="3" type="ORF">EDS130_LOCUS40711</name>
    <name evidence="2" type="ORF">XAT740_LOCUS11611</name>
</gene>
<dbReference type="Pfam" id="PF04229">
    <property type="entry name" value="GrpB"/>
    <property type="match status" value="1"/>
</dbReference>
<dbReference type="AlphaFoldDB" id="A0A815QXR1"/>
<reference evidence="3" key="1">
    <citation type="submission" date="2021-02" db="EMBL/GenBank/DDBJ databases">
        <authorList>
            <person name="Nowell W R."/>
        </authorList>
    </citation>
    <scope>NUCLEOTIDE SEQUENCE</scope>
</reference>
<proteinExistence type="predicted"/>
<organism evidence="3 5">
    <name type="scientific">Adineta ricciae</name>
    <name type="common">Rotifer</name>
    <dbReference type="NCBI Taxonomy" id="249248"/>
    <lineage>
        <taxon>Eukaryota</taxon>
        <taxon>Metazoa</taxon>
        <taxon>Spiralia</taxon>
        <taxon>Gnathifera</taxon>
        <taxon>Rotifera</taxon>
        <taxon>Eurotatoria</taxon>
        <taxon>Bdelloidea</taxon>
        <taxon>Adinetida</taxon>
        <taxon>Adinetidae</taxon>
        <taxon>Adineta</taxon>
    </lineage>
</organism>
<dbReference type="InterPro" id="IPR043519">
    <property type="entry name" value="NT_sf"/>
</dbReference>
<comment type="caution">
    <text evidence="3">The sequence shown here is derived from an EMBL/GenBank/DDBJ whole genome shotgun (WGS) entry which is preliminary data.</text>
</comment>
<feature type="transmembrane region" description="Helical" evidence="1">
    <location>
        <begin position="6"/>
        <end position="25"/>
    </location>
</feature>
<dbReference type="Proteomes" id="UP000663828">
    <property type="component" value="Unassembled WGS sequence"/>
</dbReference>
<evidence type="ECO:0000313" key="3">
    <source>
        <dbReference type="EMBL" id="CAF1469758.1"/>
    </source>
</evidence>
<evidence type="ECO:0000313" key="4">
    <source>
        <dbReference type="Proteomes" id="UP000663828"/>
    </source>
</evidence>
<name>A0A815QXR1_ADIRI</name>
<keyword evidence="4" id="KW-1185">Reference proteome</keyword>
<keyword evidence="1" id="KW-1133">Transmembrane helix</keyword>
<evidence type="ECO:0000313" key="2">
    <source>
        <dbReference type="EMBL" id="CAF0969931.1"/>
    </source>
</evidence>
<dbReference type="SUPFAM" id="SSF81301">
    <property type="entry name" value="Nucleotidyltransferase"/>
    <property type="match status" value="1"/>
</dbReference>
<dbReference type="EMBL" id="CAJNOR010000640">
    <property type="protein sequence ID" value="CAF0969931.1"/>
    <property type="molecule type" value="Genomic_DNA"/>
</dbReference>
<dbReference type="PANTHER" id="PTHR34822:SF1">
    <property type="entry name" value="GRPB FAMILY PROTEIN"/>
    <property type="match status" value="1"/>
</dbReference>
<dbReference type="Proteomes" id="UP000663852">
    <property type="component" value="Unassembled WGS sequence"/>
</dbReference>
<dbReference type="EMBL" id="CAJNOJ010000502">
    <property type="protein sequence ID" value="CAF1469758.1"/>
    <property type="molecule type" value="Genomic_DNA"/>
</dbReference>
<dbReference type="PANTHER" id="PTHR34822">
    <property type="entry name" value="GRPB DOMAIN PROTEIN (AFU_ORTHOLOGUE AFUA_1G01530)"/>
    <property type="match status" value="1"/>
</dbReference>
<evidence type="ECO:0000256" key="1">
    <source>
        <dbReference type="SAM" id="Phobius"/>
    </source>
</evidence>
<keyword evidence="1" id="KW-0472">Membrane</keyword>
<dbReference type="Gene3D" id="3.30.460.10">
    <property type="entry name" value="Beta Polymerase, domain 2"/>
    <property type="match status" value="1"/>
</dbReference>
<keyword evidence="1" id="KW-0812">Transmembrane</keyword>
<dbReference type="InterPro" id="IPR007344">
    <property type="entry name" value="GrpB/CoaE"/>
</dbReference>
<sequence length="281" mass="33472">MFDPTLNWKLIRVWIISFLISLGIMHHSRLRKIFHVILTLSLYWLIVLFGYKVYAIPIIILYSFTMIIWTLYERRTLFQTFINLHYMNKNDKLTLKPWTSKWEEEVKNEKIRLNQILLSKWKHIFDKELSSDGILHIGSTSIKNIAFAKPVHDIAIAIITKYLPKEFGEDLRNAGYIYVGTAPHTFSCQDHWFFNITPKNEIDSKGYGFDLHVLLPPAHQWLRENLDFCQYLTEHSIDREKYSNLKNEISQTETDIQMYALKKKKLVLMLFEKSRQWAKAK</sequence>
<protein>
    <submittedName>
        <fullName evidence="3">Uncharacterized protein</fullName>
    </submittedName>
</protein>